<dbReference type="InterPro" id="IPR037401">
    <property type="entry name" value="SnoaL-like"/>
</dbReference>
<name>A0A7Y9UW03_9ACTN</name>
<dbReference type="CDD" id="cd00531">
    <property type="entry name" value="NTF2_like"/>
    <property type="match status" value="1"/>
</dbReference>
<organism evidence="2 3">
    <name type="scientific">Nocardioides daedukensis</name>
    <dbReference type="NCBI Taxonomy" id="634462"/>
    <lineage>
        <taxon>Bacteria</taxon>
        <taxon>Bacillati</taxon>
        <taxon>Actinomycetota</taxon>
        <taxon>Actinomycetes</taxon>
        <taxon>Propionibacteriales</taxon>
        <taxon>Nocardioidaceae</taxon>
        <taxon>Nocardioides</taxon>
    </lineage>
</organism>
<keyword evidence="3" id="KW-1185">Reference proteome</keyword>
<dbReference type="Proteomes" id="UP000540656">
    <property type="component" value="Unassembled WGS sequence"/>
</dbReference>
<feature type="domain" description="SnoaL-like" evidence="1">
    <location>
        <begin position="11"/>
        <end position="143"/>
    </location>
</feature>
<accession>A0A7Y9UW03</accession>
<dbReference type="Pfam" id="PF13577">
    <property type="entry name" value="SnoaL_4"/>
    <property type="match status" value="1"/>
</dbReference>
<sequence>MTAGTETLGCADRAALSDLVHRYAAGVDDRDFDSVAALFTEDGILAAAAPPKHLDPVTEHVGRDGVLEAMQALLAVRGTFHAVAGEVFTILGPDTASGRVACQAHHFFELADESSPRASDLTWTVTYRDSYRRTSQGWRFARREVYVGSVGTRHLEVLR</sequence>
<dbReference type="AlphaFoldDB" id="A0A7Y9UW03"/>
<dbReference type="GO" id="GO:0016853">
    <property type="term" value="F:isomerase activity"/>
    <property type="evidence" value="ECO:0007669"/>
    <property type="project" value="UniProtKB-KW"/>
</dbReference>
<dbReference type="SUPFAM" id="SSF54427">
    <property type="entry name" value="NTF2-like"/>
    <property type="match status" value="1"/>
</dbReference>
<evidence type="ECO:0000259" key="1">
    <source>
        <dbReference type="Pfam" id="PF13577"/>
    </source>
</evidence>
<dbReference type="Gene3D" id="3.10.450.50">
    <property type="match status" value="1"/>
</dbReference>
<dbReference type="InterPro" id="IPR032710">
    <property type="entry name" value="NTF2-like_dom_sf"/>
</dbReference>
<comment type="caution">
    <text evidence="2">The sequence shown here is derived from an EMBL/GenBank/DDBJ whole genome shotgun (WGS) entry which is preliminary data.</text>
</comment>
<evidence type="ECO:0000313" key="2">
    <source>
        <dbReference type="EMBL" id="NYG59895.1"/>
    </source>
</evidence>
<evidence type="ECO:0000313" key="3">
    <source>
        <dbReference type="Proteomes" id="UP000540656"/>
    </source>
</evidence>
<gene>
    <name evidence="2" type="ORF">BJ980_002818</name>
</gene>
<keyword evidence="2" id="KW-0413">Isomerase</keyword>
<reference evidence="2 3" key="1">
    <citation type="submission" date="2020-07" db="EMBL/GenBank/DDBJ databases">
        <title>Sequencing the genomes of 1000 actinobacteria strains.</title>
        <authorList>
            <person name="Klenk H.-P."/>
        </authorList>
    </citation>
    <scope>NUCLEOTIDE SEQUENCE [LARGE SCALE GENOMIC DNA]</scope>
    <source>
        <strain evidence="2 3">DSM 23819</strain>
    </source>
</reference>
<protein>
    <submittedName>
        <fullName evidence="2">Ketosteroid isomerase-like protein</fullName>
    </submittedName>
</protein>
<proteinExistence type="predicted"/>
<dbReference type="RefSeq" id="WP_179502897.1">
    <property type="nucleotide sequence ID" value="NZ_JACCAA010000001.1"/>
</dbReference>
<dbReference type="EMBL" id="JACCAA010000001">
    <property type="protein sequence ID" value="NYG59895.1"/>
    <property type="molecule type" value="Genomic_DNA"/>
</dbReference>